<evidence type="ECO:0000256" key="12">
    <source>
        <dbReference type="ARBA" id="ARBA00023204"/>
    </source>
</evidence>
<dbReference type="GO" id="GO:0005737">
    <property type="term" value="C:cytoplasm"/>
    <property type="evidence" value="ECO:0007669"/>
    <property type="project" value="UniProtKB-SubCell"/>
</dbReference>
<accession>A0A836BTF4</accession>
<evidence type="ECO:0000256" key="3">
    <source>
        <dbReference type="ARBA" id="ARBA00019438"/>
    </source>
</evidence>
<name>A0A836BTF4_9CHLO</name>
<evidence type="ECO:0000313" key="19">
    <source>
        <dbReference type="EMBL" id="KAG2488486.1"/>
    </source>
</evidence>
<evidence type="ECO:0000256" key="10">
    <source>
        <dbReference type="ARBA" id="ARBA00022786"/>
    </source>
</evidence>
<evidence type="ECO:0000256" key="6">
    <source>
        <dbReference type="ARBA" id="ARBA00022703"/>
    </source>
</evidence>
<evidence type="ECO:0000256" key="8">
    <source>
        <dbReference type="ARBA" id="ARBA00022763"/>
    </source>
</evidence>
<dbReference type="Proteomes" id="UP000612055">
    <property type="component" value="Unassembled WGS sequence"/>
</dbReference>
<sequence length="497" mass="49793">MRWQLILPSAGGGAPDLIFDDETFRPLCPPPALAAGLGSADAGAGGAGLRSQLKGWASDPQPGRPERLTQLVAPLLDAYRRHHVARISAVAARLPRLQFELSTLDLEGGAAGSAVEGAGVQAELTANAAGQLQACFAVPLPAVSLRPLLELASAFVGRPLLPPLPGARPAAAPQAQPGAAAGRESSSGGADALVQGALQGGLIQAAAAAAGGVGAADKLAAAGLGPGAGSAAGIEPRLSASGSAPAPTAALVAAAAAAAVAAQRRLAAATTLVLLAIFRLPSGGTDLGEPELSLQLPPALLELQALSAPSSSTAPASSTPASTSSSGTPASSFPPGPSASPPGAPRCAVPLLPPLLLPPWSAHMCLAEFVPLAGERLAAQAEAHCAGLAARQQLVAHLTEALGTCLESNLPGGAALFSCAWEGAPVLVTLELGPRFPADKPAITLHSARQLSAPDAARTYREYPWSPRWAPREMAARIHNWLLEELPSFMRGRAPPP</sequence>
<keyword evidence="7" id="KW-0677">Repeat</keyword>
<dbReference type="InterPro" id="IPR010358">
    <property type="entry name" value="BRE"/>
</dbReference>
<keyword evidence="14" id="KW-0131">Cell cycle</keyword>
<dbReference type="GO" id="GO:0006325">
    <property type="term" value="P:chromatin organization"/>
    <property type="evidence" value="ECO:0007669"/>
    <property type="project" value="UniProtKB-KW"/>
</dbReference>
<evidence type="ECO:0000256" key="13">
    <source>
        <dbReference type="ARBA" id="ARBA00023242"/>
    </source>
</evidence>
<evidence type="ECO:0000256" key="4">
    <source>
        <dbReference type="ARBA" id="ARBA00022490"/>
    </source>
</evidence>
<evidence type="ECO:0000256" key="17">
    <source>
        <dbReference type="ARBA" id="ARBA00032630"/>
    </source>
</evidence>
<keyword evidence="10" id="KW-0833">Ubl conjugation pathway</keyword>
<keyword evidence="11" id="KW-0156">Chromatin regulator</keyword>
<evidence type="ECO:0000256" key="5">
    <source>
        <dbReference type="ARBA" id="ARBA00022618"/>
    </source>
</evidence>
<evidence type="ECO:0000256" key="18">
    <source>
        <dbReference type="SAM" id="MobiDB-lite"/>
    </source>
</evidence>
<keyword evidence="6" id="KW-0053">Apoptosis</keyword>
<evidence type="ECO:0000256" key="16">
    <source>
        <dbReference type="ARBA" id="ARBA00032491"/>
    </source>
</evidence>
<evidence type="ECO:0000313" key="20">
    <source>
        <dbReference type="Proteomes" id="UP000612055"/>
    </source>
</evidence>
<dbReference type="PANTHER" id="PTHR15189">
    <property type="entry name" value="BRISC AND BRCA1-A COMPLEX MEMBER 2"/>
    <property type="match status" value="1"/>
</dbReference>
<evidence type="ECO:0000256" key="2">
    <source>
        <dbReference type="ARBA" id="ARBA00004496"/>
    </source>
</evidence>
<gene>
    <name evidence="19" type="ORF">HYH03_012990</name>
</gene>
<dbReference type="OrthoDB" id="538811at2759"/>
<protein>
    <recommendedName>
        <fullName evidence="3">BRISC and BRCA1-A complex member 2</fullName>
    </recommendedName>
    <alternativeName>
        <fullName evidence="16">BRCA1-A complex subunit BRE</fullName>
    </alternativeName>
    <alternativeName>
        <fullName evidence="17">BRCA1/BRCA2-containing complex subunit 45</fullName>
    </alternativeName>
</protein>
<dbReference type="GO" id="GO:0070552">
    <property type="term" value="C:BRISC complex"/>
    <property type="evidence" value="ECO:0007669"/>
    <property type="project" value="InterPro"/>
</dbReference>
<evidence type="ECO:0000256" key="11">
    <source>
        <dbReference type="ARBA" id="ARBA00022853"/>
    </source>
</evidence>
<keyword evidence="5" id="KW-0132">Cell division</keyword>
<evidence type="ECO:0000256" key="1">
    <source>
        <dbReference type="ARBA" id="ARBA00004123"/>
    </source>
</evidence>
<dbReference type="GO" id="GO:0006302">
    <property type="term" value="P:double-strand break repair"/>
    <property type="evidence" value="ECO:0007669"/>
    <property type="project" value="TreeGrafter"/>
</dbReference>
<keyword evidence="12" id="KW-0234">DNA repair</keyword>
<comment type="subcellular location">
    <subcellularLocation>
        <location evidence="2">Cytoplasm</location>
    </subcellularLocation>
    <subcellularLocation>
        <location evidence="1">Nucleus</location>
    </subcellularLocation>
</comment>
<proteinExistence type="inferred from homology"/>
<dbReference type="EMBL" id="JAEHOE010000083">
    <property type="protein sequence ID" value="KAG2488486.1"/>
    <property type="molecule type" value="Genomic_DNA"/>
</dbReference>
<keyword evidence="13" id="KW-0539">Nucleus</keyword>
<dbReference type="AlphaFoldDB" id="A0A836BTF4"/>
<comment type="caution">
    <text evidence="19">The sequence shown here is derived from an EMBL/GenBank/DDBJ whole genome shotgun (WGS) entry which is preliminary data.</text>
</comment>
<feature type="compositionally biased region" description="Low complexity" evidence="18">
    <location>
        <begin position="310"/>
        <end position="331"/>
    </location>
</feature>
<keyword evidence="9" id="KW-0498">Mitosis</keyword>
<keyword evidence="4" id="KW-0963">Cytoplasm</keyword>
<feature type="region of interest" description="Disordered" evidence="18">
    <location>
        <begin position="167"/>
        <end position="187"/>
    </location>
</feature>
<evidence type="ECO:0000256" key="9">
    <source>
        <dbReference type="ARBA" id="ARBA00022776"/>
    </source>
</evidence>
<evidence type="ECO:0000256" key="14">
    <source>
        <dbReference type="ARBA" id="ARBA00023306"/>
    </source>
</evidence>
<feature type="region of interest" description="Disordered" evidence="18">
    <location>
        <begin position="310"/>
        <end position="343"/>
    </location>
</feature>
<comment type="similarity">
    <text evidence="15">Belongs to the BABAM2 family.</text>
</comment>
<organism evidence="19 20">
    <name type="scientific">Edaphochlamys debaryana</name>
    <dbReference type="NCBI Taxonomy" id="47281"/>
    <lineage>
        <taxon>Eukaryota</taxon>
        <taxon>Viridiplantae</taxon>
        <taxon>Chlorophyta</taxon>
        <taxon>core chlorophytes</taxon>
        <taxon>Chlorophyceae</taxon>
        <taxon>CS clade</taxon>
        <taxon>Chlamydomonadales</taxon>
        <taxon>Chlamydomonadales incertae sedis</taxon>
        <taxon>Edaphochlamys</taxon>
    </lineage>
</organism>
<dbReference type="PANTHER" id="PTHR15189:SF7">
    <property type="entry name" value="BRISC AND BRCA1-A COMPLEX MEMBER 2"/>
    <property type="match status" value="1"/>
</dbReference>
<keyword evidence="8" id="KW-0227">DNA damage</keyword>
<reference evidence="19" key="1">
    <citation type="journal article" date="2020" name="bioRxiv">
        <title>Comparative genomics of Chlamydomonas.</title>
        <authorList>
            <person name="Craig R.J."/>
            <person name="Hasan A.R."/>
            <person name="Ness R.W."/>
            <person name="Keightley P.D."/>
        </authorList>
    </citation>
    <scope>NUCLEOTIDE SEQUENCE</scope>
    <source>
        <strain evidence="19">CCAP 11/70</strain>
    </source>
</reference>
<dbReference type="GO" id="GO:0051301">
    <property type="term" value="P:cell division"/>
    <property type="evidence" value="ECO:0007669"/>
    <property type="project" value="UniProtKB-KW"/>
</dbReference>
<evidence type="ECO:0000256" key="15">
    <source>
        <dbReference type="ARBA" id="ARBA00025766"/>
    </source>
</evidence>
<evidence type="ECO:0000256" key="7">
    <source>
        <dbReference type="ARBA" id="ARBA00022737"/>
    </source>
</evidence>
<keyword evidence="20" id="KW-1185">Reference proteome</keyword>
<feature type="compositionally biased region" description="Pro residues" evidence="18">
    <location>
        <begin position="332"/>
        <end position="343"/>
    </location>
</feature>